<accession>A0A367LCJ3</accession>
<keyword evidence="2" id="KW-1185">Reference proteome</keyword>
<protein>
    <recommendedName>
        <fullName evidence="3">Survival motor neuron Tudor domain-containing protein</fullName>
    </recommendedName>
</protein>
<name>A0A367LCJ3_9HYPO</name>
<comment type="caution">
    <text evidence="1">The sequence shown here is derived from an EMBL/GenBank/DDBJ whole genome shotgun (WGS) entry which is preliminary data.</text>
</comment>
<organism evidence="1 2">
    <name type="scientific">Ophiocordyceps polyrhachis-furcata BCC 54312</name>
    <dbReference type="NCBI Taxonomy" id="1330021"/>
    <lineage>
        <taxon>Eukaryota</taxon>
        <taxon>Fungi</taxon>
        <taxon>Dikarya</taxon>
        <taxon>Ascomycota</taxon>
        <taxon>Pezizomycotina</taxon>
        <taxon>Sordariomycetes</taxon>
        <taxon>Hypocreomycetidae</taxon>
        <taxon>Hypocreales</taxon>
        <taxon>Ophiocordycipitaceae</taxon>
        <taxon>Ophiocordyceps</taxon>
    </lineage>
</organism>
<proteinExistence type="predicted"/>
<dbReference type="STRING" id="1330021.A0A367LCJ3"/>
<evidence type="ECO:0008006" key="3">
    <source>
        <dbReference type="Google" id="ProtNLM"/>
    </source>
</evidence>
<dbReference type="CDD" id="cd22851">
    <property type="entry name" value="SMN_N"/>
    <property type="match status" value="1"/>
</dbReference>
<dbReference type="OrthoDB" id="197400at2759"/>
<gene>
    <name evidence="1" type="ORF">L249_0387</name>
</gene>
<dbReference type="EMBL" id="LKCN02000007">
    <property type="protein sequence ID" value="RCI12143.1"/>
    <property type="molecule type" value="Genomic_DNA"/>
</dbReference>
<dbReference type="Proteomes" id="UP000253664">
    <property type="component" value="Unassembled WGS sequence"/>
</dbReference>
<dbReference type="AlphaFoldDB" id="A0A367LCJ3"/>
<evidence type="ECO:0000313" key="1">
    <source>
        <dbReference type="EMBL" id="RCI12143.1"/>
    </source>
</evidence>
<evidence type="ECO:0000313" key="2">
    <source>
        <dbReference type="Proteomes" id="UP000253664"/>
    </source>
</evidence>
<reference evidence="1 2" key="1">
    <citation type="journal article" date="2015" name="BMC Genomics">
        <title>Insights from the genome of Ophiocordyceps polyrhachis-furcata to pathogenicity and host specificity in insect fungi.</title>
        <authorList>
            <person name="Wichadakul D."/>
            <person name="Kobmoo N."/>
            <person name="Ingsriswang S."/>
            <person name="Tangphatsornruang S."/>
            <person name="Chantasingh D."/>
            <person name="Luangsa-ard J.J."/>
            <person name="Eurwilaichitr L."/>
        </authorList>
    </citation>
    <scope>NUCLEOTIDE SEQUENCE [LARGE SCALE GENOMIC DNA]</scope>
    <source>
        <strain evidence="1 2">BCC 54312</strain>
    </source>
</reference>
<sequence length="212" mass="24898">MAEVDEVVWDDSVLVDSWTDALNEYKKYHSIHARGGSIKDLEPENTHKSVCFVPHACRFSLTLQSAPRAPADLMAQLVATKLLQISEKRASVKRMRKKREKSRQRGKHIRLMFVMLLRGKRPEENLTLSRPHLPEATIFHSETIGFIRARPKSQPRLFWDRLKMEILRDYSWLGTTRVTTWGSTKDISKRSSRHCELARRFLKERDEPMFWP</sequence>